<comment type="caution">
    <text evidence="2">The sequence shown here is derived from an EMBL/GenBank/DDBJ whole genome shotgun (WGS) entry which is preliminary data.</text>
</comment>
<keyword evidence="3" id="KW-1185">Reference proteome</keyword>
<evidence type="ECO:0008006" key="4">
    <source>
        <dbReference type="Google" id="ProtNLM"/>
    </source>
</evidence>
<reference evidence="2 3" key="1">
    <citation type="submission" date="2018-02" db="EMBL/GenBank/DDBJ databases">
        <title>Novel Leptospira species isolated from soil and water in Japan.</title>
        <authorList>
            <person name="Nakao R."/>
            <person name="Masuzawa T."/>
        </authorList>
    </citation>
    <scope>NUCLEOTIDE SEQUENCE [LARGE SCALE GENOMIC DNA]</scope>
    <source>
        <strain evidence="2 3">YH101</strain>
    </source>
</reference>
<feature type="transmembrane region" description="Helical" evidence="1">
    <location>
        <begin position="6"/>
        <end position="29"/>
    </location>
</feature>
<accession>A0A2P2E462</accession>
<dbReference type="Proteomes" id="UP000245133">
    <property type="component" value="Unassembled WGS sequence"/>
</dbReference>
<keyword evidence="1" id="KW-0812">Transmembrane</keyword>
<keyword evidence="1" id="KW-1133">Transmembrane helix</keyword>
<organism evidence="2 3">
    <name type="scientific">Leptospira ryugenii</name>
    <dbReference type="NCBI Taxonomy" id="1917863"/>
    <lineage>
        <taxon>Bacteria</taxon>
        <taxon>Pseudomonadati</taxon>
        <taxon>Spirochaetota</taxon>
        <taxon>Spirochaetia</taxon>
        <taxon>Leptospirales</taxon>
        <taxon>Leptospiraceae</taxon>
        <taxon>Leptospira</taxon>
    </lineage>
</organism>
<feature type="transmembrane region" description="Helical" evidence="1">
    <location>
        <begin position="70"/>
        <end position="92"/>
    </location>
</feature>
<dbReference type="OrthoDB" id="5517151at2"/>
<protein>
    <recommendedName>
        <fullName evidence="4">Invasion protein expression up-regulator SirB</fullName>
    </recommendedName>
</protein>
<dbReference type="RefSeq" id="WP_108977973.1">
    <property type="nucleotide sequence ID" value="NZ_BFBB01000008.1"/>
</dbReference>
<evidence type="ECO:0000313" key="3">
    <source>
        <dbReference type="Proteomes" id="UP000245133"/>
    </source>
</evidence>
<proteinExistence type="predicted"/>
<feature type="transmembrane region" description="Helical" evidence="1">
    <location>
        <begin position="41"/>
        <end position="64"/>
    </location>
</feature>
<name>A0A2P2E462_9LEPT</name>
<sequence>MNYDFFKLLHLIGMMLLFFSLGAVLQFVATGGEKKSYPWRALVSASHGISLSLLLIGGLGLLYTRFQFSFPIWAIAKIIIWLVLGGILTAIYKQREMGKRFWFLIPALGALAAFLAIYHPGQ</sequence>
<dbReference type="EMBL" id="BFBB01000008">
    <property type="protein sequence ID" value="GBF51662.1"/>
    <property type="molecule type" value="Genomic_DNA"/>
</dbReference>
<evidence type="ECO:0000256" key="1">
    <source>
        <dbReference type="SAM" id="Phobius"/>
    </source>
</evidence>
<dbReference type="AlphaFoldDB" id="A0A2P2E462"/>
<evidence type="ECO:0000313" key="2">
    <source>
        <dbReference type="EMBL" id="GBF51662.1"/>
    </source>
</evidence>
<feature type="transmembrane region" description="Helical" evidence="1">
    <location>
        <begin position="101"/>
        <end position="119"/>
    </location>
</feature>
<keyword evidence="1" id="KW-0472">Membrane</keyword>
<gene>
    <name evidence="2" type="ORF">LPTSP4_32000</name>
</gene>